<dbReference type="AlphaFoldDB" id="A0A655BYV6"/>
<gene>
    <name evidence="1" type="ORF">ERS008198_01274</name>
</gene>
<name>A0A655BYV6_SALET</name>
<evidence type="ECO:0000313" key="2">
    <source>
        <dbReference type="Proteomes" id="UP000041314"/>
    </source>
</evidence>
<proteinExistence type="predicted"/>
<evidence type="ECO:0000313" key="1">
    <source>
        <dbReference type="EMBL" id="CNT86553.1"/>
    </source>
</evidence>
<dbReference type="EMBL" id="CQPA01000006">
    <property type="protein sequence ID" value="CNT86553.1"/>
    <property type="molecule type" value="Genomic_DNA"/>
</dbReference>
<reference evidence="1 2" key="1">
    <citation type="submission" date="2015-03" db="EMBL/GenBank/DDBJ databases">
        <authorList>
            <consortium name="Pathogen Informatics"/>
        </authorList>
    </citation>
    <scope>NUCLEOTIDE SEQUENCE [LARGE SCALE GENOMIC DNA]</scope>
    <source>
        <strain evidence="1 2">A1104</strain>
    </source>
</reference>
<dbReference type="Proteomes" id="UP000041314">
    <property type="component" value="Unassembled WGS sequence"/>
</dbReference>
<protein>
    <submittedName>
        <fullName evidence="1">Uncharacterized protein</fullName>
    </submittedName>
</protein>
<accession>A0A655BYV6</accession>
<organism evidence="1 2">
    <name type="scientific">Salmonella enterica subsp. enterica serovar Bovismorbificans</name>
    <dbReference type="NCBI Taxonomy" id="58097"/>
    <lineage>
        <taxon>Bacteria</taxon>
        <taxon>Pseudomonadati</taxon>
        <taxon>Pseudomonadota</taxon>
        <taxon>Gammaproteobacteria</taxon>
        <taxon>Enterobacterales</taxon>
        <taxon>Enterobacteriaceae</taxon>
        <taxon>Salmonella</taxon>
    </lineage>
</organism>
<sequence>MSSATHSDHNVSRLGLPFPASSCESVDLAMPARRAISASDSPVRWRSRTRLLAMTLIGCVIKHPTFTITNEMFVL</sequence>